<feature type="chain" id="PRO_5036718505" description="DUF11 domain-containing protein" evidence="1">
    <location>
        <begin position="23"/>
        <end position="156"/>
    </location>
</feature>
<feature type="signal peptide" evidence="1">
    <location>
        <begin position="1"/>
        <end position="22"/>
    </location>
</feature>
<evidence type="ECO:0000313" key="3">
    <source>
        <dbReference type="Proteomes" id="UP000681425"/>
    </source>
</evidence>
<protein>
    <recommendedName>
        <fullName evidence="4">DUF11 domain-containing protein</fullName>
    </recommendedName>
</protein>
<evidence type="ECO:0000256" key="1">
    <source>
        <dbReference type="SAM" id="SignalP"/>
    </source>
</evidence>
<reference evidence="2" key="1">
    <citation type="submission" date="2021-04" db="EMBL/GenBank/DDBJ databases">
        <title>Isolation of p-tert-butylphenol degrading bacteria Sphingobium phenoxybenzoativorans Tas13 from active sludge.</title>
        <authorList>
            <person name="Li Y."/>
        </authorList>
    </citation>
    <scope>NUCLEOTIDE SEQUENCE</scope>
    <source>
        <strain evidence="2">Tas13</strain>
    </source>
</reference>
<keyword evidence="1" id="KW-0732">Signal</keyword>
<proteinExistence type="predicted"/>
<accession>A0A975K3R5</accession>
<evidence type="ECO:0008006" key="4">
    <source>
        <dbReference type="Google" id="ProtNLM"/>
    </source>
</evidence>
<keyword evidence="3" id="KW-1185">Reference proteome</keyword>
<dbReference type="AlphaFoldDB" id="A0A975K3R5"/>
<dbReference type="RefSeq" id="WP_212607887.1">
    <property type="nucleotide sequence ID" value="NZ_CP073910.1"/>
</dbReference>
<organism evidence="2 3">
    <name type="scientific">Sphingobium phenoxybenzoativorans</name>
    <dbReference type="NCBI Taxonomy" id="1592790"/>
    <lineage>
        <taxon>Bacteria</taxon>
        <taxon>Pseudomonadati</taxon>
        <taxon>Pseudomonadota</taxon>
        <taxon>Alphaproteobacteria</taxon>
        <taxon>Sphingomonadales</taxon>
        <taxon>Sphingomonadaceae</taxon>
        <taxon>Sphingobium</taxon>
    </lineage>
</organism>
<gene>
    <name evidence="2" type="ORF">KFK14_12625</name>
</gene>
<sequence>MHRWTILAASLVTLAHPAAALAQQPVTLSSNVFVEKVSNDLNGGERRVLAAPGQLGQGDRLVFVLRYRNDGPAPVSRFAVTNPVPQSVRIDTARQDMQVSVDGGRNWGRLDTLQLRTPFGGTRRATADDITHVRWTVNSPVSPGATGQIAYRGVVR</sequence>
<name>A0A975K3R5_9SPHN</name>
<dbReference type="KEGG" id="spph:KFK14_12625"/>
<evidence type="ECO:0000313" key="2">
    <source>
        <dbReference type="EMBL" id="QUT03992.1"/>
    </source>
</evidence>
<dbReference type="EMBL" id="CP073910">
    <property type="protein sequence ID" value="QUT03992.1"/>
    <property type="molecule type" value="Genomic_DNA"/>
</dbReference>
<dbReference type="Proteomes" id="UP000681425">
    <property type="component" value="Chromosome"/>
</dbReference>